<proteinExistence type="predicted"/>
<reference evidence="1" key="1">
    <citation type="submission" date="2021-02" db="EMBL/GenBank/DDBJ databases">
        <authorList>
            <person name="Nowell W R."/>
        </authorList>
    </citation>
    <scope>NUCLEOTIDE SEQUENCE</scope>
    <source>
        <strain evidence="1">Ploen Becks lab</strain>
    </source>
</reference>
<evidence type="ECO:0000313" key="1">
    <source>
        <dbReference type="EMBL" id="CAF0804800.1"/>
    </source>
</evidence>
<evidence type="ECO:0000313" key="2">
    <source>
        <dbReference type="Proteomes" id="UP000663879"/>
    </source>
</evidence>
<keyword evidence="2" id="KW-1185">Reference proteome</keyword>
<organism evidence="1 2">
    <name type="scientific">Brachionus calyciflorus</name>
    <dbReference type="NCBI Taxonomy" id="104777"/>
    <lineage>
        <taxon>Eukaryota</taxon>
        <taxon>Metazoa</taxon>
        <taxon>Spiralia</taxon>
        <taxon>Gnathifera</taxon>
        <taxon>Rotifera</taxon>
        <taxon>Eurotatoria</taxon>
        <taxon>Monogononta</taxon>
        <taxon>Pseudotrocha</taxon>
        <taxon>Ploima</taxon>
        <taxon>Brachionidae</taxon>
        <taxon>Brachionus</taxon>
    </lineage>
</organism>
<gene>
    <name evidence="1" type="ORF">OXX778_LOCUS6659</name>
</gene>
<dbReference type="EMBL" id="CAJNOC010000803">
    <property type="protein sequence ID" value="CAF0804800.1"/>
    <property type="molecule type" value="Genomic_DNA"/>
</dbReference>
<comment type="caution">
    <text evidence="1">The sequence shown here is derived from an EMBL/GenBank/DDBJ whole genome shotgun (WGS) entry which is preliminary data.</text>
</comment>
<sequence length="224" mass="26511">MLLENKNLLSLSGIVSSLKNFGGQLMDQFYEQLINIALETENIDDTKPELSLILNREILMCLLVHFRWVLRKSLTESNTREYSFGKILFLYKNLSNLYGDGFVNQILSAHDLWRFKNYFNLKLKIRSDEPERITIKFRNGIFFENCKTESLSEIFDNYKQIKRDIRINYGNSRVVKSKFNFENEVLMDKTNNSLLFVKFKPVGETKIKTDLESNLNYFYKDSFL</sequence>
<protein>
    <submittedName>
        <fullName evidence="1">Uncharacterized protein</fullName>
    </submittedName>
</protein>
<dbReference type="Proteomes" id="UP000663879">
    <property type="component" value="Unassembled WGS sequence"/>
</dbReference>
<name>A0A813T647_9BILA</name>
<dbReference type="AlphaFoldDB" id="A0A813T647"/>
<accession>A0A813T647</accession>